<evidence type="ECO:0008006" key="4">
    <source>
        <dbReference type="Google" id="ProtNLM"/>
    </source>
</evidence>
<evidence type="ECO:0000313" key="2">
    <source>
        <dbReference type="EMBL" id="KLN59398.1"/>
    </source>
</evidence>
<evidence type="ECO:0000256" key="1">
    <source>
        <dbReference type="SAM" id="Phobius"/>
    </source>
</evidence>
<gene>
    <name evidence="2" type="ORF">WH96_18040</name>
</gene>
<organism evidence="2 3">
    <name type="scientific">Kiloniella spongiae</name>
    <dbReference type="NCBI Taxonomy" id="1489064"/>
    <lineage>
        <taxon>Bacteria</taxon>
        <taxon>Pseudomonadati</taxon>
        <taxon>Pseudomonadota</taxon>
        <taxon>Alphaproteobacteria</taxon>
        <taxon>Rhodospirillales</taxon>
        <taxon>Kiloniellaceae</taxon>
        <taxon>Kiloniella</taxon>
    </lineage>
</organism>
<comment type="caution">
    <text evidence="2">The sequence shown here is derived from an EMBL/GenBank/DDBJ whole genome shotgun (WGS) entry which is preliminary data.</text>
</comment>
<protein>
    <recommendedName>
        <fullName evidence="4">Single cache domain-containing protein</fullName>
    </recommendedName>
</protein>
<reference evidence="2 3" key="1">
    <citation type="submission" date="2015-03" db="EMBL/GenBank/DDBJ databases">
        <title>Genome Sequence of Kiloniella spongiae MEBiC09566, isolated from a marine sponge.</title>
        <authorList>
            <person name="Shao Z."/>
            <person name="Wang L."/>
            <person name="Li X."/>
        </authorList>
    </citation>
    <scope>NUCLEOTIDE SEQUENCE [LARGE SCALE GENOMIC DNA]</scope>
    <source>
        <strain evidence="2 3">MEBiC09566</strain>
    </source>
</reference>
<sequence length="209" mass="23051">MKNISFIKAFSIFFSLTAIIAAIAVPILQKEVYEVVFDLNLAKNQEQAERLATLISIDLERGESSEVVLAKVQTMLENTPQNAEHFACIIAGENRVIAHPKPSNVNKDVTGWTIANDLETKTYTQSAAEGVTFGGIQTRLDGSQDITYQVPISTEPWSVCVHTDLDLVKLQTTMILNQVGKIVLPSLLLIVLIGSFFFSRRAKKQNVTA</sequence>
<keyword evidence="3" id="KW-1185">Reference proteome</keyword>
<dbReference type="EMBL" id="LAQL01000016">
    <property type="protein sequence ID" value="KLN59398.1"/>
    <property type="molecule type" value="Genomic_DNA"/>
</dbReference>
<name>A0A0H2MAR6_9PROT</name>
<dbReference type="AlphaFoldDB" id="A0A0H2MAR6"/>
<keyword evidence="1" id="KW-0472">Membrane</keyword>
<evidence type="ECO:0000313" key="3">
    <source>
        <dbReference type="Proteomes" id="UP000035444"/>
    </source>
</evidence>
<keyword evidence="1" id="KW-0812">Transmembrane</keyword>
<keyword evidence="1" id="KW-1133">Transmembrane helix</keyword>
<feature type="transmembrane region" description="Helical" evidence="1">
    <location>
        <begin position="182"/>
        <end position="199"/>
    </location>
</feature>
<dbReference type="RefSeq" id="WP_047765630.1">
    <property type="nucleotide sequence ID" value="NZ_LAQL01000016.1"/>
</dbReference>
<dbReference type="STRING" id="1489064.WH96_18040"/>
<proteinExistence type="predicted"/>
<dbReference type="Proteomes" id="UP000035444">
    <property type="component" value="Unassembled WGS sequence"/>
</dbReference>
<accession>A0A0H2MAR6</accession>
<dbReference type="Gene3D" id="3.30.450.20">
    <property type="entry name" value="PAS domain"/>
    <property type="match status" value="1"/>
</dbReference>